<organism evidence="2 3">
    <name type="scientific">Lasiosphaeria hispida</name>
    <dbReference type="NCBI Taxonomy" id="260671"/>
    <lineage>
        <taxon>Eukaryota</taxon>
        <taxon>Fungi</taxon>
        <taxon>Dikarya</taxon>
        <taxon>Ascomycota</taxon>
        <taxon>Pezizomycotina</taxon>
        <taxon>Sordariomycetes</taxon>
        <taxon>Sordariomycetidae</taxon>
        <taxon>Sordariales</taxon>
        <taxon>Lasiosphaeriaceae</taxon>
        <taxon>Lasiosphaeria</taxon>
    </lineage>
</organism>
<evidence type="ECO:0000313" key="2">
    <source>
        <dbReference type="EMBL" id="KAK3346368.1"/>
    </source>
</evidence>
<evidence type="ECO:0000256" key="1">
    <source>
        <dbReference type="SAM" id="SignalP"/>
    </source>
</evidence>
<reference evidence="2" key="2">
    <citation type="submission" date="2023-06" db="EMBL/GenBank/DDBJ databases">
        <authorList>
            <consortium name="Lawrence Berkeley National Laboratory"/>
            <person name="Haridas S."/>
            <person name="Hensen N."/>
            <person name="Bonometti L."/>
            <person name="Westerberg I."/>
            <person name="Brannstrom I.O."/>
            <person name="Guillou S."/>
            <person name="Cros-Aarteil S."/>
            <person name="Calhoun S."/>
            <person name="Kuo A."/>
            <person name="Mondo S."/>
            <person name="Pangilinan J."/>
            <person name="Riley R."/>
            <person name="Labutti K."/>
            <person name="Andreopoulos B."/>
            <person name="Lipzen A."/>
            <person name="Chen C."/>
            <person name="Yanf M."/>
            <person name="Daum C."/>
            <person name="Ng V."/>
            <person name="Clum A."/>
            <person name="Steindorff A."/>
            <person name="Ohm R."/>
            <person name="Martin F."/>
            <person name="Silar P."/>
            <person name="Natvig D."/>
            <person name="Lalanne C."/>
            <person name="Gautier V."/>
            <person name="Ament-Velasquez S.L."/>
            <person name="Kruys A."/>
            <person name="Hutchinson M.I."/>
            <person name="Powell A.J."/>
            <person name="Barry K."/>
            <person name="Miller A.N."/>
            <person name="Grigoriev I.V."/>
            <person name="Debuchy R."/>
            <person name="Gladieux P."/>
            <person name="Thoren M.H."/>
            <person name="Johannesson H."/>
        </authorList>
    </citation>
    <scope>NUCLEOTIDE SEQUENCE</scope>
    <source>
        <strain evidence="2">CBS 955.72</strain>
    </source>
</reference>
<reference evidence="2" key="1">
    <citation type="journal article" date="2023" name="Mol. Phylogenet. Evol.">
        <title>Genome-scale phylogeny and comparative genomics of the fungal order Sordariales.</title>
        <authorList>
            <person name="Hensen N."/>
            <person name="Bonometti L."/>
            <person name="Westerberg I."/>
            <person name="Brannstrom I.O."/>
            <person name="Guillou S."/>
            <person name="Cros-Aarteil S."/>
            <person name="Calhoun S."/>
            <person name="Haridas S."/>
            <person name="Kuo A."/>
            <person name="Mondo S."/>
            <person name="Pangilinan J."/>
            <person name="Riley R."/>
            <person name="LaButti K."/>
            <person name="Andreopoulos B."/>
            <person name="Lipzen A."/>
            <person name="Chen C."/>
            <person name="Yan M."/>
            <person name="Daum C."/>
            <person name="Ng V."/>
            <person name="Clum A."/>
            <person name="Steindorff A."/>
            <person name="Ohm R.A."/>
            <person name="Martin F."/>
            <person name="Silar P."/>
            <person name="Natvig D.O."/>
            <person name="Lalanne C."/>
            <person name="Gautier V."/>
            <person name="Ament-Velasquez S.L."/>
            <person name="Kruys A."/>
            <person name="Hutchinson M.I."/>
            <person name="Powell A.J."/>
            <person name="Barry K."/>
            <person name="Miller A.N."/>
            <person name="Grigoriev I.V."/>
            <person name="Debuchy R."/>
            <person name="Gladieux P."/>
            <person name="Hiltunen Thoren M."/>
            <person name="Johannesson H."/>
        </authorList>
    </citation>
    <scope>NUCLEOTIDE SEQUENCE</scope>
    <source>
        <strain evidence="2">CBS 955.72</strain>
    </source>
</reference>
<dbReference type="AlphaFoldDB" id="A0AAJ0MAK2"/>
<protein>
    <submittedName>
        <fullName evidence="2">Uncharacterized protein</fullName>
    </submittedName>
</protein>
<feature type="signal peptide" evidence="1">
    <location>
        <begin position="1"/>
        <end position="17"/>
    </location>
</feature>
<dbReference type="Proteomes" id="UP001275084">
    <property type="component" value="Unassembled WGS sequence"/>
</dbReference>
<feature type="chain" id="PRO_5042564821" evidence="1">
    <location>
        <begin position="18"/>
        <end position="81"/>
    </location>
</feature>
<keyword evidence="1" id="KW-0732">Signal</keyword>
<name>A0AAJ0MAK2_9PEZI</name>
<accession>A0AAJ0MAK2</accession>
<evidence type="ECO:0000313" key="3">
    <source>
        <dbReference type="Proteomes" id="UP001275084"/>
    </source>
</evidence>
<sequence>MKSAIFGTALFAAIALAAPKIPTTELGTADLVPRADCGNLHCCNNKGECGYFTCLEILCDAFPESFTCPTVCYNTCAGCEK</sequence>
<gene>
    <name evidence="2" type="ORF">B0T25DRAFT_551870</name>
</gene>
<comment type="caution">
    <text evidence="2">The sequence shown here is derived from an EMBL/GenBank/DDBJ whole genome shotgun (WGS) entry which is preliminary data.</text>
</comment>
<dbReference type="EMBL" id="JAUIQD010000006">
    <property type="protein sequence ID" value="KAK3346368.1"/>
    <property type="molecule type" value="Genomic_DNA"/>
</dbReference>
<proteinExistence type="predicted"/>
<keyword evidence="3" id="KW-1185">Reference proteome</keyword>